<comment type="caution">
    <text evidence="4">The sequence shown here is derived from an EMBL/GenBank/DDBJ whole genome shotgun (WGS) entry which is preliminary data.</text>
</comment>
<reference evidence="4" key="2">
    <citation type="submission" date="2020-09" db="EMBL/GenBank/DDBJ databases">
        <authorList>
            <person name="Sun Q."/>
            <person name="Ohkuma M."/>
        </authorList>
    </citation>
    <scope>NUCLEOTIDE SEQUENCE</scope>
    <source>
        <strain evidence="4">JCM 15325</strain>
    </source>
</reference>
<dbReference type="Gene3D" id="3.30.750.24">
    <property type="entry name" value="STAS domain"/>
    <property type="match status" value="1"/>
</dbReference>
<evidence type="ECO:0000313" key="5">
    <source>
        <dbReference type="Proteomes" id="UP000654670"/>
    </source>
</evidence>
<comment type="similarity">
    <text evidence="1 2">Belongs to the anti-sigma-factor antagonist family.</text>
</comment>
<dbReference type="PROSITE" id="PS50801">
    <property type="entry name" value="STAS"/>
    <property type="match status" value="1"/>
</dbReference>
<dbReference type="CDD" id="cd07043">
    <property type="entry name" value="STAS_anti-anti-sigma_factors"/>
    <property type="match status" value="1"/>
</dbReference>
<evidence type="ECO:0000256" key="2">
    <source>
        <dbReference type="RuleBase" id="RU003749"/>
    </source>
</evidence>
<evidence type="ECO:0000256" key="1">
    <source>
        <dbReference type="ARBA" id="ARBA00009013"/>
    </source>
</evidence>
<dbReference type="EMBL" id="BMOK01000005">
    <property type="protein sequence ID" value="GGL53000.1"/>
    <property type="molecule type" value="Genomic_DNA"/>
</dbReference>
<dbReference type="PANTHER" id="PTHR33495:SF2">
    <property type="entry name" value="ANTI-SIGMA FACTOR ANTAGONIST TM_1081-RELATED"/>
    <property type="match status" value="1"/>
</dbReference>
<evidence type="ECO:0000259" key="3">
    <source>
        <dbReference type="PROSITE" id="PS50801"/>
    </source>
</evidence>
<dbReference type="InterPro" id="IPR003658">
    <property type="entry name" value="Anti-sigma_ant"/>
</dbReference>
<dbReference type="SUPFAM" id="SSF52091">
    <property type="entry name" value="SpoIIaa-like"/>
    <property type="match status" value="1"/>
</dbReference>
<accession>A0A917S2X6</accession>
<sequence>MNINVERQKMADRLFLVAVEGEIDVYTAPVLKKELLPLTEISGTGVTLDLSRTVYIDSTALGVIIAALKSAARNRCRFSVVGMSPRVERLFTITGLMEILRREKIAEGDN</sequence>
<organism evidence="4 5">
    <name type="scientific">Sporolactobacillus putidus</name>
    <dbReference type="NCBI Taxonomy" id="492735"/>
    <lineage>
        <taxon>Bacteria</taxon>
        <taxon>Bacillati</taxon>
        <taxon>Bacillota</taxon>
        <taxon>Bacilli</taxon>
        <taxon>Bacillales</taxon>
        <taxon>Sporolactobacillaceae</taxon>
        <taxon>Sporolactobacillus</taxon>
    </lineage>
</organism>
<dbReference type="PANTHER" id="PTHR33495">
    <property type="entry name" value="ANTI-SIGMA FACTOR ANTAGONIST TM_1081-RELATED-RELATED"/>
    <property type="match status" value="1"/>
</dbReference>
<proteinExistence type="inferred from homology"/>
<name>A0A917S2X6_9BACL</name>
<dbReference type="InterPro" id="IPR036513">
    <property type="entry name" value="STAS_dom_sf"/>
</dbReference>
<dbReference type="AlphaFoldDB" id="A0A917S2X6"/>
<reference evidence="4" key="1">
    <citation type="journal article" date="2014" name="Int. J. Syst. Evol. Microbiol.">
        <title>Complete genome sequence of Corynebacterium casei LMG S-19264T (=DSM 44701T), isolated from a smear-ripened cheese.</title>
        <authorList>
            <consortium name="US DOE Joint Genome Institute (JGI-PGF)"/>
            <person name="Walter F."/>
            <person name="Albersmeier A."/>
            <person name="Kalinowski J."/>
            <person name="Ruckert C."/>
        </authorList>
    </citation>
    <scope>NUCLEOTIDE SEQUENCE</scope>
    <source>
        <strain evidence="4">JCM 15325</strain>
    </source>
</reference>
<dbReference type="GO" id="GO:0043856">
    <property type="term" value="F:anti-sigma factor antagonist activity"/>
    <property type="evidence" value="ECO:0007669"/>
    <property type="project" value="InterPro"/>
</dbReference>
<dbReference type="Pfam" id="PF01740">
    <property type="entry name" value="STAS"/>
    <property type="match status" value="1"/>
</dbReference>
<dbReference type="NCBIfam" id="TIGR00377">
    <property type="entry name" value="ant_ant_sig"/>
    <property type="match status" value="1"/>
</dbReference>
<protein>
    <recommendedName>
        <fullName evidence="2">Anti-sigma factor antagonist</fullName>
    </recommendedName>
</protein>
<gene>
    <name evidence="4" type="primary">rsbV</name>
    <name evidence="4" type="ORF">GCM10007968_16320</name>
</gene>
<dbReference type="InterPro" id="IPR002645">
    <property type="entry name" value="STAS_dom"/>
</dbReference>
<keyword evidence="5" id="KW-1185">Reference proteome</keyword>
<feature type="domain" description="STAS" evidence="3">
    <location>
        <begin position="4"/>
        <end position="110"/>
    </location>
</feature>
<evidence type="ECO:0000313" key="4">
    <source>
        <dbReference type="EMBL" id="GGL53000.1"/>
    </source>
</evidence>
<dbReference type="Proteomes" id="UP000654670">
    <property type="component" value="Unassembled WGS sequence"/>
</dbReference>
<dbReference type="RefSeq" id="WP_188802600.1">
    <property type="nucleotide sequence ID" value="NZ_BMOK01000005.1"/>
</dbReference>